<evidence type="ECO:0000313" key="8">
    <source>
        <dbReference type="Proteomes" id="UP000697995"/>
    </source>
</evidence>
<comment type="caution">
    <text evidence="7">The sequence shown here is derived from an EMBL/GenBank/DDBJ whole genome shotgun (WGS) entry which is preliminary data.</text>
</comment>
<dbReference type="InterPro" id="IPR019921">
    <property type="entry name" value="Lucif-like_OxRdtase_Rv2161c"/>
</dbReference>
<dbReference type="InterPro" id="IPR050172">
    <property type="entry name" value="SsuD_RutA_monooxygenase"/>
</dbReference>
<dbReference type="PANTHER" id="PTHR42847:SF4">
    <property type="entry name" value="ALKANESULFONATE MONOOXYGENASE-RELATED"/>
    <property type="match status" value="1"/>
</dbReference>
<accession>A0ABS1CU34</accession>
<keyword evidence="1" id="KW-0285">Flavoprotein</keyword>
<dbReference type="InterPro" id="IPR036661">
    <property type="entry name" value="Luciferase-like_sf"/>
</dbReference>
<evidence type="ECO:0000256" key="4">
    <source>
        <dbReference type="ARBA" id="ARBA00023033"/>
    </source>
</evidence>
<evidence type="ECO:0000256" key="3">
    <source>
        <dbReference type="ARBA" id="ARBA00023002"/>
    </source>
</evidence>
<dbReference type="Pfam" id="PF00296">
    <property type="entry name" value="Bac_luciferase"/>
    <property type="match status" value="1"/>
</dbReference>
<keyword evidence="8" id="KW-1185">Reference proteome</keyword>
<name>A0ABS1CU34_9PROT</name>
<dbReference type="SUPFAM" id="SSF51679">
    <property type="entry name" value="Bacterial luciferase-like"/>
    <property type="match status" value="1"/>
</dbReference>
<feature type="region of interest" description="Disordered" evidence="5">
    <location>
        <begin position="1"/>
        <end position="48"/>
    </location>
</feature>
<evidence type="ECO:0000256" key="5">
    <source>
        <dbReference type="SAM" id="MobiDB-lite"/>
    </source>
</evidence>
<evidence type="ECO:0000259" key="6">
    <source>
        <dbReference type="Pfam" id="PF00296"/>
    </source>
</evidence>
<proteinExistence type="predicted"/>
<dbReference type="EMBL" id="NRSG01000026">
    <property type="protein sequence ID" value="MBK1657711.1"/>
    <property type="molecule type" value="Genomic_DNA"/>
</dbReference>
<dbReference type="PANTHER" id="PTHR42847">
    <property type="entry name" value="ALKANESULFONATE MONOOXYGENASE"/>
    <property type="match status" value="1"/>
</dbReference>
<evidence type="ECO:0000256" key="1">
    <source>
        <dbReference type="ARBA" id="ARBA00022630"/>
    </source>
</evidence>
<evidence type="ECO:0000256" key="2">
    <source>
        <dbReference type="ARBA" id="ARBA00022643"/>
    </source>
</evidence>
<reference evidence="7 8" key="1">
    <citation type="journal article" date="2020" name="Microorganisms">
        <title>Osmotic Adaptation and Compatible Solute Biosynthesis of Phototrophic Bacteria as Revealed from Genome Analyses.</title>
        <authorList>
            <person name="Imhoff J.F."/>
            <person name="Rahn T."/>
            <person name="Kunzel S."/>
            <person name="Keller A."/>
            <person name="Neulinger S.C."/>
        </authorList>
    </citation>
    <scope>NUCLEOTIDE SEQUENCE [LARGE SCALE GENOMIC DNA]</scope>
    <source>
        <strain evidence="7 8">DSM 15382</strain>
    </source>
</reference>
<protein>
    <recommendedName>
        <fullName evidence="6">Luciferase-like domain-containing protein</fullName>
    </recommendedName>
</protein>
<dbReference type="NCBIfam" id="TIGR03619">
    <property type="entry name" value="F420_Rv2161c"/>
    <property type="match status" value="1"/>
</dbReference>
<keyword evidence="2" id="KW-0288">FMN</keyword>
<keyword evidence="3" id="KW-0560">Oxidoreductase</keyword>
<dbReference type="InterPro" id="IPR011251">
    <property type="entry name" value="Luciferase-like_dom"/>
</dbReference>
<organism evidence="7 8">
    <name type="scientific">Paracraurococcus ruber</name>
    <dbReference type="NCBI Taxonomy" id="77675"/>
    <lineage>
        <taxon>Bacteria</taxon>
        <taxon>Pseudomonadati</taxon>
        <taxon>Pseudomonadota</taxon>
        <taxon>Alphaproteobacteria</taxon>
        <taxon>Acetobacterales</taxon>
        <taxon>Roseomonadaceae</taxon>
        <taxon>Paracraurococcus</taxon>
    </lineage>
</organism>
<keyword evidence="4" id="KW-0503">Monooxygenase</keyword>
<evidence type="ECO:0000313" key="7">
    <source>
        <dbReference type="EMBL" id="MBK1657711.1"/>
    </source>
</evidence>
<dbReference type="Gene3D" id="3.20.20.30">
    <property type="entry name" value="Luciferase-like domain"/>
    <property type="match status" value="1"/>
</dbReference>
<gene>
    <name evidence="7" type="ORF">CKO45_05640</name>
</gene>
<sequence>MQCGAGADRRRAGMPEGVNPPRDGGADRRRAGMPEGVNPPRDKIRRCPGCGPTGPALGRGAAMQIGFNAPSGGPLASAEALTRLAQGGEELGFGYATISDHVVIPTDIAAKYPYTDTGEFPASARGERHEQLTQAMFLAAKTTTLRLVTSVMVVPHRPAMLAAKVLSTIDVLSGGRVTLGIGAGWLEEEFVALQAPDFAARGRVTDEYILAAKALWTQPRPAYEGEFVRFRDITFEPKPVQKGGPPIWVGGESGPALRRTARLGDAWYPIGTNPSFPLDSLARYRAAIGKLHGLVEKEGRDPAKVGLAYRVQRYGPEVPATAGDGERRLFSGTPGQIADDLKAMRDLGVQAVDLTFPGTTAEEVVDSMRAFRDQVMDGL</sequence>
<feature type="domain" description="Luciferase-like" evidence="6">
    <location>
        <begin position="76"/>
        <end position="310"/>
    </location>
</feature>
<dbReference type="Proteomes" id="UP000697995">
    <property type="component" value="Unassembled WGS sequence"/>
</dbReference>